<feature type="signal peptide" evidence="2">
    <location>
        <begin position="1"/>
        <end position="19"/>
    </location>
</feature>
<feature type="chain" id="PRO_5036380715" description="RxLR effector protein" evidence="2">
    <location>
        <begin position="20"/>
        <end position="54"/>
    </location>
</feature>
<dbReference type="Proteomes" id="UP000488956">
    <property type="component" value="Unassembled WGS sequence"/>
</dbReference>
<evidence type="ECO:0008006" key="9">
    <source>
        <dbReference type="Google" id="ProtNLM"/>
    </source>
</evidence>
<organism evidence="4 7">
    <name type="scientific">Phytophthora fragariae</name>
    <dbReference type="NCBI Taxonomy" id="53985"/>
    <lineage>
        <taxon>Eukaryota</taxon>
        <taxon>Sar</taxon>
        <taxon>Stramenopiles</taxon>
        <taxon>Oomycota</taxon>
        <taxon>Peronosporomycetes</taxon>
        <taxon>Peronosporales</taxon>
        <taxon>Peronosporaceae</taxon>
        <taxon>Phytophthora</taxon>
    </lineage>
</organism>
<feature type="region of interest" description="Disordered" evidence="1">
    <location>
        <begin position="27"/>
        <end position="54"/>
    </location>
</feature>
<dbReference type="AlphaFoldDB" id="A0A6A3V4Y6"/>
<dbReference type="EMBL" id="QXFX01006093">
    <property type="protein sequence ID" value="KAE9059253.1"/>
    <property type="molecule type" value="Genomic_DNA"/>
</dbReference>
<evidence type="ECO:0000313" key="3">
    <source>
        <dbReference type="EMBL" id="KAE9059253.1"/>
    </source>
</evidence>
<dbReference type="EMBL" id="QXGE01000043">
    <property type="protein sequence ID" value="KAE9327855.1"/>
    <property type="molecule type" value="Genomic_DNA"/>
</dbReference>
<evidence type="ECO:0000313" key="8">
    <source>
        <dbReference type="Proteomes" id="UP000488956"/>
    </source>
</evidence>
<comment type="caution">
    <text evidence="4">The sequence shown here is derived from an EMBL/GenBank/DDBJ whole genome shotgun (WGS) entry which is preliminary data.</text>
</comment>
<dbReference type="Proteomes" id="UP000440732">
    <property type="component" value="Unassembled WGS sequence"/>
</dbReference>
<evidence type="ECO:0000256" key="1">
    <source>
        <dbReference type="SAM" id="MobiDB-lite"/>
    </source>
</evidence>
<feature type="compositionally biased region" description="Low complexity" evidence="1">
    <location>
        <begin position="44"/>
        <end position="54"/>
    </location>
</feature>
<evidence type="ECO:0000313" key="7">
    <source>
        <dbReference type="Proteomes" id="UP000440732"/>
    </source>
</evidence>
<keyword evidence="2" id="KW-0732">Signal</keyword>
<sequence length="54" mass="5322">MRFIHGCLLTAVPCFACHQLPLDGSRAGHSGTATTTSSGGGGSSSSSITGVDAR</sequence>
<dbReference type="Proteomes" id="UP000437068">
    <property type="component" value="Unassembled WGS sequence"/>
</dbReference>
<name>A0A6A3V4Y6_9STRA</name>
<evidence type="ECO:0000313" key="5">
    <source>
        <dbReference type="EMBL" id="KAE9327855.1"/>
    </source>
</evidence>
<feature type="compositionally biased region" description="Low complexity" evidence="1">
    <location>
        <begin position="27"/>
        <end position="37"/>
    </location>
</feature>
<reference evidence="6 7" key="1">
    <citation type="submission" date="2018-08" db="EMBL/GenBank/DDBJ databases">
        <title>Genomic investigation of the strawberry pathogen Phytophthora fragariae indicates pathogenicity is determined by transcriptional variation in three key races.</title>
        <authorList>
            <person name="Adams T.M."/>
            <person name="Armitage A.D."/>
            <person name="Sobczyk M.K."/>
            <person name="Bates H.J."/>
            <person name="Dunwell J.M."/>
            <person name="Nellist C.F."/>
            <person name="Harrison R.J."/>
        </authorList>
    </citation>
    <scope>NUCLEOTIDE SEQUENCE [LARGE SCALE GENOMIC DNA]</scope>
    <source>
        <strain evidence="5 6">A4</strain>
        <strain evidence="4 7">NOV-5</strain>
        <strain evidence="3 8">ONT-3</strain>
    </source>
</reference>
<protein>
    <recommendedName>
        <fullName evidence="9">RxLR effector protein</fullName>
    </recommendedName>
</protein>
<evidence type="ECO:0000313" key="4">
    <source>
        <dbReference type="EMBL" id="KAE9154452.1"/>
    </source>
</evidence>
<evidence type="ECO:0000256" key="2">
    <source>
        <dbReference type="SAM" id="SignalP"/>
    </source>
</evidence>
<proteinExistence type="predicted"/>
<dbReference type="EMBL" id="QXGA01000038">
    <property type="protein sequence ID" value="KAE9154452.1"/>
    <property type="molecule type" value="Genomic_DNA"/>
</dbReference>
<accession>A0A6A3V4Y6</accession>
<evidence type="ECO:0000313" key="6">
    <source>
        <dbReference type="Proteomes" id="UP000437068"/>
    </source>
</evidence>
<gene>
    <name evidence="5" type="ORF">PF001_g1693</name>
    <name evidence="4" type="ORF">PF006_g1493</name>
    <name evidence="3" type="ORF">PF010_g30692</name>
</gene>